<dbReference type="RefSeq" id="WP_067752414.1">
    <property type="nucleotide sequence ID" value="NZ_CP015772.1"/>
</dbReference>
<feature type="domain" description="Sulfatase N-terminal" evidence="8">
    <location>
        <begin position="25"/>
        <end position="353"/>
    </location>
</feature>
<evidence type="ECO:0000313" key="9">
    <source>
        <dbReference type="EMBL" id="ANH80273.1"/>
    </source>
</evidence>
<dbReference type="InterPro" id="IPR024607">
    <property type="entry name" value="Sulfatase_CS"/>
</dbReference>
<dbReference type="InterPro" id="IPR000917">
    <property type="entry name" value="Sulfatase_N"/>
</dbReference>
<keyword evidence="4 7" id="KW-0732">Signal</keyword>
<dbReference type="PANTHER" id="PTHR42693">
    <property type="entry name" value="ARYLSULFATASE FAMILY MEMBER"/>
    <property type="match status" value="1"/>
</dbReference>
<dbReference type="Gene3D" id="3.40.720.10">
    <property type="entry name" value="Alkaline Phosphatase, subunit A"/>
    <property type="match status" value="1"/>
</dbReference>
<keyword evidence="6" id="KW-0106">Calcium</keyword>
<accession>A0A1A9HYF0</accession>
<evidence type="ECO:0000256" key="5">
    <source>
        <dbReference type="ARBA" id="ARBA00022801"/>
    </source>
</evidence>
<evidence type="ECO:0000256" key="7">
    <source>
        <dbReference type="SAM" id="SignalP"/>
    </source>
</evidence>
<dbReference type="Gene3D" id="3.30.1120.10">
    <property type="match status" value="1"/>
</dbReference>
<dbReference type="SUPFAM" id="SSF53649">
    <property type="entry name" value="Alkaline phosphatase-like"/>
    <property type="match status" value="1"/>
</dbReference>
<dbReference type="PROSITE" id="PS00149">
    <property type="entry name" value="SULFATASE_2"/>
    <property type="match status" value="1"/>
</dbReference>
<sequence>MKRKYFWCLLVLAFISRPAFCQQKPNIIFIMADDLGSAELGCYGNSFNETPNLDQLAGEGAKFTQAYAAAPICSPSRAGIMTGQYPARTRITDFLDNNADRYLDPEKYYTVNRALSDAGYHTAIIGKWHLDTRFSNPRGNARQHGFEEVIGTETKYIADGDYFFPYDKISTFTTGAKDEYLTDRQCAEASAFIKRNKDRPFFLYLTFYSVHTKLDAPEYLVKKYKEKFDQKYGAGKAEAIYGPQNIRHEADHPDNPYLAAMIERIDAGVGGIMETLKQAGLDKNTAVLFFSDNGGVWKLANNGNLRAGKSWLYEGGIRENLIVRWPAVVKPGTVIDTRVMATDFYPTFLAIANARNKKKVPLDGKSILPLLRGEPMAPREPFYWHYPSETGKWVNRMCSAVRDGDYKLLYFYKDKRIELYNLQKDPSEKINIAAGEPEKRDALKKKLDAWLQAVNAEQPGVNVKSR</sequence>
<comment type="cofactor">
    <cofactor evidence="1">
        <name>Ca(2+)</name>
        <dbReference type="ChEBI" id="CHEBI:29108"/>
    </cofactor>
</comment>
<organism evidence="9 10">
    <name type="scientific">Niabella ginsenosidivorans</name>
    <dbReference type="NCBI Taxonomy" id="1176587"/>
    <lineage>
        <taxon>Bacteria</taxon>
        <taxon>Pseudomonadati</taxon>
        <taxon>Bacteroidota</taxon>
        <taxon>Chitinophagia</taxon>
        <taxon>Chitinophagales</taxon>
        <taxon>Chitinophagaceae</taxon>
        <taxon>Niabella</taxon>
    </lineage>
</organism>
<keyword evidence="3" id="KW-0479">Metal-binding</keyword>
<dbReference type="KEGG" id="nia:A8C56_04100"/>
<evidence type="ECO:0000256" key="3">
    <source>
        <dbReference type="ARBA" id="ARBA00022723"/>
    </source>
</evidence>
<dbReference type="PROSITE" id="PS00523">
    <property type="entry name" value="SULFATASE_1"/>
    <property type="match status" value="1"/>
</dbReference>
<keyword evidence="10" id="KW-1185">Reference proteome</keyword>
<comment type="similarity">
    <text evidence="2">Belongs to the sulfatase family.</text>
</comment>
<evidence type="ECO:0000313" key="10">
    <source>
        <dbReference type="Proteomes" id="UP000077667"/>
    </source>
</evidence>
<evidence type="ECO:0000259" key="8">
    <source>
        <dbReference type="Pfam" id="PF00884"/>
    </source>
</evidence>
<dbReference type="CDD" id="cd16144">
    <property type="entry name" value="ARS_like"/>
    <property type="match status" value="1"/>
</dbReference>
<dbReference type="Pfam" id="PF00884">
    <property type="entry name" value="Sulfatase"/>
    <property type="match status" value="1"/>
</dbReference>
<dbReference type="GO" id="GO:0004065">
    <property type="term" value="F:arylsulfatase activity"/>
    <property type="evidence" value="ECO:0007669"/>
    <property type="project" value="TreeGrafter"/>
</dbReference>
<feature type="signal peptide" evidence="7">
    <location>
        <begin position="1"/>
        <end position="21"/>
    </location>
</feature>
<dbReference type="EMBL" id="CP015772">
    <property type="protein sequence ID" value="ANH80273.1"/>
    <property type="molecule type" value="Genomic_DNA"/>
</dbReference>
<evidence type="ECO:0000256" key="6">
    <source>
        <dbReference type="ARBA" id="ARBA00022837"/>
    </source>
</evidence>
<protein>
    <submittedName>
        <fullName evidence="9">N-acetylgalactosamine-6-sulfatase</fullName>
    </submittedName>
</protein>
<dbReference type="Proteomes" id="UP000077667">
    <property type="component" value="Chromosome"/>
</dbReference>
<feature type="chain" id="PRO_5008389596" evidence="7">
    <location>
        <begin position="22"/>
        <end position="466"/>
    </location>
</feature>
<evidence type="ECO:0000256" key="1">
    <source>
        <dbReference type="ARBA" id="ARBA00001913"/>
    </source>
</evidence>
<gene>
    <name evidence="9" type="ORF">A8C56_04100</name>
</gene>
<evidence type="ECO:0000256" key="2">
    <source>
        <dbReference type="ARBA" id="ARBA00008779"/>
    </source>
</evidence>
<dbReference type="AlphaFoldDB" id="A0A1A9HYF0"/>
<dbReference type="OrthoDB" id="9764377at2"/>
<dbReference type="STRING" id="1176587.A8C56_04100"/>
<dbReference type="PANTHER" id="PTHR42693:SF42">
    <property type="entry name" value="ARYLSULFATASE G"/>
    <property type="match status" value="1"/>
</dbReference>
<evidence type="ECO:0000256" key="4">
    <source>
        <dbReference type="ARBA" id="ARBA00022729"/>
    </source>
</evidence>
<reference evidence="9 10" key="1">
    <citation type="submission" date="2016-05" db="EMBL/GenBank/DDBJ databases">
        <title>Niabella ginsenosidivorans BS26 whole genome sequencing.</title>
        <authorList>
            <person name="Im W.T."/>
            <person name="Siddiqi M.Z."/>
        </authorList>
    </citation>
    <scope>NUCLEOTIDE SEQUENCE [LARGE SCALE GENOMIC DNA]</scope>
    <source>
        <strain evidence="9 10">BS26</strain>
    </source>
</reference>
<proteinExistence type="inferred from homology"/>
<dbReference type="InterPro" id="IPR050738">
    <property type="entry name" value="Sulfatase"/>
</dbReference>
<keyword evidence="5" id="KW-0378">Hydrolase</keyword>
<dbReference type="GO" id="GO:0046872">
    <property type="term" value="F:metal ion binding"/>
    <property type="evidence" value="ECO:0007669"/>
    <property type="project" value="UniProtKB-KW"/>
</dbReference>
<name>A0A1A9HYF0_9BACT</name>
<dbReference type="InterPro" id="IPR017850">
    <property type="entry name" value="Alkaline_phosphatase_core_sf"/>
</dbReference>